<dbReference type="Proteomes" id="UP000499080">
    <property type="component" value="Unassembled WGS sequence"/>
</dbReference>
<dbReference type="AlphaFoldDB" id="A0A4Y2C6E9"/>
<reference evidence="1 2" key="1">
    <citation type="journal article" date="2019" name="Sci. Rep.">
        <title>Orb-weaving spider Araneus ventricosus genome elucidates the spidroin gene catalogue.</title>
        <authorList>
            <person name="Kono N."/>
            <person name="Nakamura H."/>
            <person name="Ohtoshi R."/>
            <person name="Moran D.A.P."/>
            <person name="Shinohara A."/>
            <person name="Yoshida Y."/>
            <person name="Fujiwara M."/>
            <person name="Mori M."/>
            <person name="Tomita M."/>
            <person name="Arakawa K."/>
        </authorList>
    </citation>
    <scope>NUCLEOTIDE SEQUENCE [LARGE SCALE GENOMIC DNA]</scope>
</reference>
<name>A0A4Y2C6E9_ARAVE</name>
<organism evidence="1 2">
    <name type="scientific">Araneus ventricosus</name>
    <name type="common">Orbweaver spider</name>
    <name type="synonym">Epeira ventricosa</name>
    <dbReference type="NCBI Taxonomy" id="182803"/>
    <lineage>
        <taxon>Eukaryota</taxon>
        <taxon>Metazoa</taxon>
        <taxon>Ecdysozoa</taxon>
        <taxon>Arthropoda</taxon>
        <taxon>Chelicerata</taxon>
        <taxon>Arachnida</taxon>
        <taxon>Araneae</taxon>
        <taxon>Araneomorphae</taxon>
        <taxon>Entelegynae</taxon>
        <taxon>Araneoidea</taxon>
        <taxon>Araneidae</taxon>
        <taxon>Araneus</taxon>
    </lineage>
</organism>
<evidence type="ECO:0000313" key="1">
    <source>
        <dbReference type="EMBL" id="GBM00022.1"/>
    </source>
</evidence>
<evidence type="ECO:0000313" key="2">
    <source>
        <dbReference type="Proteomes" id="UP000499080"/>
    </source>
</evidence>
<gene>
    <name evidence="1" type="ORF">AVEN_214099_1</name>
</gene>
<comment type="caution">
    <text evidence="1">The sequence shown here is derived from an EMBL/GenBank/DDBJ whole genome shotgun (WGS) entry which is preliminary data.</text>
</comment>
<dbReference type="EMBL" id="BGPR01000153">
    <property type="protein sequence ID" value="GBM00022.1"/>
    <property type="molecule type" value="Genomic_DNA"/>
</dbReference>
<accession>A0A4Y2C6E9</accession>
<sequence>MSSKPSAEINHSWKILSWKLDGLEKTEILLRTDYERSQQPPQTIKRTCSSYTRPLCAPPHRTPKAHGNSPKAKLSLNLPMIGNGPFGSRFSVNLQLNKCIRSVLVAAMAGYQDLSTFERGVIIGAREMGNNISEVAIKFVFSRTTISRVYREYRVSGKTSNFRHRCDRKKTLKELDH</sequence>
<keyword evidence="2" id="KW-1185">Reference proteome</keyword>
<proteinExistence type="predicted"/>
<protein>
    <recommendedName>
        <fullName evidence="3">Tc3 transposase DNA binding domain-containing protein</fullName>
    </recommendedName>
</protein>
<dbReference type="OrthoDB" id="6433509at2759"/>
<evidence type="ECO:0008006" key="3">
    <source>
        <dbReference type="Google" id="ProtNLM"/>
    </source>
</evidence>